<reference evidence="5" key="1">
    <citation type="submission" date="2016-10" db="EMBL/GenBank/DDBJ databases">
        <authorList>
            <person name="Varghese N."/>
            <person name="Submissions S."/>
        </authorList>
    </citation>
    <scope>NUCLEOTIDE SEQUENCE [LARGE SCALE GENOMIC DNA]</scope>
    <source>
        <strain evidence="5">DSM 45459</strain>
    </source>
</reference>
<dbReference type="GO" id="GO:0016787">
    <property type="term" value="F:hydrolase activity"/>
    <property type="evidence" value="ECO:0007669"/>
    <property type="project" value="UniProtKB-KW"/>
</dbReference>
<dbReference type="STRING" id="995062.SAMN04489718_0938"/>
<feature type="compositionally biased region" description="Polar residues" evidence="2">
    <location>
        <begin position="1"/>
        <end position="10"/>
    </location>
</feature>
<dbReference type="Gene3D" id="3.40.50.1820">
    <property type="entry name" value="alpha/beta hydrolase"/>
    <property type="match status" value="1"/>
</dbReference>
<feature type="region of interest" description="Disordered" evidence="2">
    <location>
        <begin position="1"/>
        <end position="30"/>
    </location>
</feature>
<feature type="domain" description="BD-FAE-like" evidence="3">
    <location>
        <begin position="51"/>
        <end position="251"/>
    </location>
</feature>
<organism evidence="4 5">
    <name type="scientific">Actinopolyspora saharensis</name>
    <dbReference type="NCBI Taxonomy" id="995062"/>
    <lineage>
        <taxon>Bacteria</taxon>
        <taxon>Bacillati</taxon>
        <taxon>Actinomycetota</taxon>
        <taxon>Actinomycetes</taxon>
        <taxon>Actinopolysporales</taxon>
        <taxon>Actinopolysporaceae</taxon>
        <taxon>Actinopolyspora</taxon>
    </lineage>
</organism>
<dbReference type="EMBL" id="FNKO01000001">
    <property type="protein sequence ID" value="SDQ24491.1"/>
    <property type="molecule type" value="Genomic_DNA"/>
</dbReference>
<gene>
    <name evidence="4" type="ORF">SAMN04489718_0938</name>
</gene>
<dbReference type="SUPFAM" id="SSF53474">
    <property type="entry name" value="alpha/beta-Hydrolases"/>
    <property type="match status" value="1"/>
</dbReference>
<keyword evidence="5" id="KW-1185">Reference proteome</keyword>
<evidence type="ECO:0000256" key="1">
    <source>
        <dbReference type="ARBA" id="ARBA00022801"/>
    </source>
</evidence>
<dbReference type="InterPro" id="IPR050300">
    <property type="entry name" value="GDXG_lipolytic_enzyme"/>
</dbReference>
<accession>A0A1H0ZBD8</accession>
<evidence type="ECO:0000259" key="3">
    <source>
        <dbReference type="Pfam" id="PF20434"/>
    </source>
</evidence>
<evidence type="ECO:0000313" key="5">
    <source>
        <dbReference type="Proteomes" id="UP000199301"/>
    </source>
</evidence>
<dbReference type="InterPro" id="IPR029058">
    <property type="entry name" value="AB_hydrolase_fold"/>
</dbReference>
<feature type="compositionally biased region" description="Basic and acidic residues" evidence="2">
    <location>
        <begin position="188"/>
        <end position="197"/>
    </location>
</feature>
<evidence type="ECO:0000313" key="4">
    <source>
        <dbReference type="EMBL" id="SDQ24491.1"/>
    </source>
</evidence>
<proteinExistence type="predicted"/>
<dbReference type="PANTHER" id="PTHR48081:SF13">
    <property type="entry name" value="ALPHA_BETA HYDROLASE"/>
    <property type="match status" value="1"/>
</dbReference>
<keyword evidence="1 4" id="KW-0378">Hydrolase</keyword>
<dbReference type="RefSeq" id="WP_092521318.1">
    <property type="nucleotide sequence ID" value="NZ_FNKO01000001.1"/>
</dbReference>
<dbReference type="OrthoDB" id="9803828at2"/>
<evidence type="ECO:0000256" key="2">
    <source>
        <dbReference type="SAM" id="MobiDB-lite"/>
    </source>
</evidence>
<dbReference type="Proteomes" id="UP000199301">
    <property type="component" value="Unassembled WGS sequence"/>
</dbReference>
<dbReference type="PANTHER" id="PTHR48081">
    <property type="entry name" value="AB HYDROLASE SUPERFAMILY PROTEIN C4A8.06C"/>
    <property type="match status" value="1"/>
</dbReference>
<dbReference type="AlphaFoldDB" id="A0A1H0ZBD8"/>
<protein>
    <submittedName>
        <fullName evidence="4">Alpha/beta hydrolase fold</fullName>
    </submittedName>
</protein>
<sequence>MTGTGPTPQESIAAPHPDEAALPPPAFPTPEVRLLRGVPYAEPEGTRPPELDLWLPGRPNEPAPLVLFLHGGAWQRGRRDDMGVHTRNWSPGPFARIAAAGFAVACVDYRLSGESTFPAQLDDLRCALRWLVLRSAQLGVDTARTVAWGESAGGHLAALLALTHADPPLAGAVVWYGPSDLGTAREGYSPHDPRTPEARLLGSAPAADPERARAASPVAHVHASAPPFLLVHGEQDTVVACSHSTELAASLEASGARAELRTVPDTEHVWLGASAAVVDDIFEHSLGFAERLVFGTSPREAAHRPPRSTTEP</sequence>
<name>A0A1H0ZBD8_9ACTN</name>
<dbReference type="Pfam" id="PF20434">
    <property type="entry name" value="BD-FAE"/>
    <property type="match status" value="1"/>
</dbReference>
<dbReference type="InterPro" id="IPR049492">
    <property type="entry name" value="BD-FAE-like_dom"/>
</dbReference>
<feature type="region of interest" description="Disordered" evidence="2">
    <location>
        <begin position="185"/>
        <end position="213"/>
    </location>
</feature>